<organism evidence="6 7">
    <name type="scientific">Anaerobaca lacustris</name>
    <dbReference type="NCBI Taxonomy" id="3044600"/>
    <lineage>
        <taxon>Bacteria</taxon>
        <taxon>Pseudomonadati</taxon>
        <taxon>Planctomycetota</taxon>
        <taxon>Phycisphaerae</taxon>
        <taxon>Sedimentisphaerales</taxon>
        <taxon>Anaerobacaceae</taxon>
        <taxon>Anaerobaca</taxon>
    </lineage>
</organism>
<evidence type="ECO:0000256" key="2">
    <source>
        <dbReference type="ARBA" id="ARBA00023157"/>
    </source>
</evidence>
<dbReference type="SUPFAM" id="SSF49785">
    <property type="entry name" value="Galactose-binding domain-like"/>
    <property type="match status" value="1"/>
</dbReference>
<keyword evidence="2" id="KW-1015">Disulfide bond</keyword>
<feature type="domain" description="LamG-like jellyroll fold" evidence="5">
    <location>
        <begin position="845"/>
        <end position="979"/>
    </location>
</feature>
<dbReference type="InterPro" id="IPR013783">
    <property type="entry name" value="Ig-like_fold"/>
</dbReference>
<name>A0AAW6U4G9_9BACT</name>
<dbReference type="Gene3D" id="2.60.120.260">
    <property type="entry name" value="Galactose-binding domain-like"/>
    <property type="match status" value="2"/>
</dbReference>
<dbReference type="Proteomes" id="UP001431776">
    <property type="component" value="Unassembled WGS sequence"/>
</dbReference>
<reference evidence="6" key="1">
    <citation type="submission" date="2023-05" db="EMBL/GenBank/DDBJ databases">
        <title>Anaerotaeda fermentans gen. nov., sp. nov., a novel anaerobic planctomycete of the new family within the order Sedimentisphaerales isolated from Taman Peninsula, Russia.</title>
        <authorList>
            <person name="Khomyakova M.A."/>
            <person name="Merkel A.Y."/>
            <person name="Slobodkin A.I."/>
        </authorList>
    </citation>
    <scope>NUCLEOTIDE SEQUENCE</scope>
    <source>
        <strain evidence="6">M17dextr</strain>
    </source>
</reference>
<dbReference type="Gene3D" id="2.60.120.200">
    <property type="match status" value="1"/>
</dbReference>
<dbReference type="Gene3D" id="2.60.40.10">
    <property type="entry name" value="Immunoglobulins"/>
    <property type="match status" value="2"/>
</dbReference>
<evidence type="ECO:0000256" key="1">
    <source>
        <dbReference type="ARBA" id="ARBA00022729"/>
    </source>
</evidence>
<feature type="region of interest" description="Disordered" evidence="3">
    <location>
        <begin position="48"/>
        <end position="67"/>
    </location>
</feature>
<dbReference type="InterPro" id="IPR008979">
    <property type="entry name" value="Galactose-bd-like_sf"/>
</dbReference>
<keyword evidence="1 4" id="KW-0732">Signal</keyword>
<dbReference type="RefSeq" id="WP_349246802.1">
    <property type="nucleotide sequence ID" value="NZ_JASCXX010000035.1"/>
</dbReference>
<dbReference type="Pfam" id="PF13385">
    <property type="entry name" value="Laminin_G_3"/>
    <property type="match status" value="1"/>
</dbReference>
<proteinExistence type="predicted"/>
<evidence type="ECO:0000256" key="3">
    <source>
        <dbReference type="SAM" id="MobiDB-lite"/>
    </source>
</evidence>
<gene>
    <name evidence="6" type="ORF">QJ522_20195</name>
</gene>
<dbReference type="InterPro" id="IPR006558">
    <property type="entry name" value="LamG-like"/>
</dbReference>
<evidence type="ECO:0000259" key="5">
    <source>
        <dbReference type="SMART" id="SM00560"/>
    </source>
</evidence>
<dbReference type="AlphaFoldDB" id="A0AAW6U4G9"/>
<sequence length="995" mass="106949">MCTKMVRVAVTMLACLLMFTPCAQADDVVWDFENGNDHGFVLQSLVPATPAPQDPDRAGDESITGIGGPNGLPGAGIAWTICDLYEFEGLLPALTEGNNIINGRLVPTNSLPQGRGPSQLGQTGYLNTYAITMWGDNLHTATNDQVATSPLVDLGQGSVMTVHALGGTGTYRAPEHDPDPAQWYTTGSCGIAILNRSGEIVESLFTPSQNWGEYTVDLSHLAGQKVTVEVVDAFAGGWGWIAIDQIRITNAKVIGGVGLARNPSPDDQATDVPLGVTLSWTAGQYAATHDVYFGTDFTDVNDAGRANPRGVLVSQGQTATAYDPLGLLDFETVYYWRIDEVNAPPDSTIFKGNVWSFTTEPLAYSVQNIVATSNGISQPAAGPDKTVDGSGLSADDRHSIDAADMWLADPPADGDLYIEYAFDRVYKLHEMVVWNYNVQFELVLGFGLKDVTIEYSADGAEWMVLDDVQFARATARADYAANTVVDLQGVAAQFVRLTVNSGWGPMGQFGLSEVRFLYIPAHARQPQPADGATDVDPEVVLNWRAGRDATAHEVYLGADPDALELVATTGQAEYVPDDVRFGGTYYWRVDAVSDDVWAGELWSFTTLAYAVLEDFESYTDDIESGKAIFDTWLDGWVNNTGSTVGYLETPFAERTIVHGGRQSMPLFYDNAGVATAEAEYEFEAQDWTARGIKSLSLYFYGSPDNSGQLYVKINNTKVPYDGDPADIKKAAWQVWNIDLSAVGGNLSRVTKLTIGVEGAGVSGVLYIDDIRLYPQAPERIAPVDPGMAGLLAEYTFENGAFDSSGNGYNGTLLGNAHAAGGVLVLDGTDDAMAVPRLGGATATFNQCTYSMWLYSTVDPASRDFAGGINSDGWAAGGIHCKFRNGMANAGINGLAGGDLQGTTVAAANVWVHLALTVSDREAVIYLNGHREDSRTFASPLTMILGNGSVGAWNNNGDIVRELTGQMDDVRVYDRALSEEEILWLAGQRAPIHKPF</sequence>
<dbReference type="SMART" id="SM00560">
    <property type="entry name" value="LamGL"/>
    <property type="match status" value="1"/>
</dbReference>
<dbReference type="InterPro" id="IPR013320">
    <property type="entry name" value="ConA-like_dom_sf"/>
</dbReference>
<feature type="chain" id="PRO_5043700773" description="LamG-like jellyroll fold domain-containing protein" evidence="4">
    <location>
        <begin position="26"/>
        <end position="995"/>
    </location>
</feature>
<feature type="signal peptide" evidence="4">
    <location>
        <begin position="1"/>
        <end position="25"/>
    </location>
</feature>
<evidence type="ECO:0000256" key="4">
    <source>
        <dbReference type="SAM" id="SignalP"/>
    </source>
</evidence>
<comment type="caution">
    <text evidence="6">The sequence shown here is derived from an EMBL/GenBank/DDBJ whole genome shotgun (WGS) entry which is preliminary data.</text>
</comment>
<accession>A0AAW6U4G9</accession>
<protein>
    <recommendedName>
        <fullName evidence="5">LamG-like jellyroll fold domain-containing protein</fullName>
    </recommendedName>
</protein>
<evidence type="ECO:0000313" key="6">
    <source>
        <dbReference type="EMBL" id="MDI6451394.1"/>
    </source>
</evidence>
<dbReference type="SUPFAM" id="SSF49899">
    <property type="entry name" value="Concanavalin A-like lectins/glucanases"/>
    <property type="match status" value="1"/>
</dbReference>
<keyword evidence="7" id="KW-1185">Reference proteome</keyword>
<dbReference type="EMBL" id="JASCXX010000035">
    <property type="protein sequence ID" value="MDI6451394.1"/>
    <property type="molecule type" value="Genomic_DNA"/>
</dbReference>
<evidence type="ECO:0000313" key="7">
    <source>
        <dbReference type="Proteomes" id="UP001431776"/>
    </source>
</evidence>